<organism evidence="1">
    <name type="scientific">uncultured bacterium</name>
    <name type="common">gcode 4</name>
    <dbReference type="NCBI Taxonomy" id="1234023"/>
    <lineage>
        <taxon>Bacteria</taxon>
        <taxon>environmental samples</taxon>
    </lineage>
</organism>
<sequence>MFKKNTFFNNIYPVIIMLLSLILNYLLNYIPSYSKALVIIINFSEKYVEKSPFWGLPVLLLIIFLPSFILGFLLYYLFFKILVIKKKYFK</sequence>
<dbReference type="EMBL" id="AMFJ01000434">
    <property type="protein sequence ID" value="EKE27737.1"/>
    <property type="molecule type" value="Genomic_DNA"/>
</dbReference>
<gene>
    <name evidence="1" type="ORF">ACD_3C00160G0001</name>
</gene>
<evidence type="ECO:0000313" key="1">
    <source>
        <dbReference type="EMBL" id="EKE27737.1"/>
    </source>
</evidence>
<proteinExistence type="predicted"/>
<protein>
    <submittedName>
        <fullName evidence="1">Uncharacterized protein</fullName>
    </submittedName>
</protein>
<comment type="caution">
    <text evidence="1">The sequence shown here is derived from an EMBL/GenBank/DDBJ whole genome shotgun (WGS) entry which is preliminary data.</text>
</comment>
<accession>K2G0Q4</accession>
<name>K2G0Q4_9BACT</name>
<reference evidence="1" key="1">
    <citation type="journal article" date="2012" name="Science">
        <title>Fermentation, hydrogen, and sulfur metabolism in multiple uncultivated bacterial phyla.</title>
        <authorList>
            <person name="Wrighton K.C."/>
            <person name="Thomas B.C."/>
            <person name="Sharon I."/>
            <person name="Miller C.S."/>
            <person name="Castelle C.J."/>
            <person name="VerBerkmoes N.C."/>
            <person name="Wilkins M.J."/>
            <person name="Hettich R.L."/>
            <person name="Lipton M.S."/>
            <person name="Williams K.H."/>
            <person name="Long P.E."/>
            <person name="Banfield J.F."/>
        </authorList>
    </citation>
    <scope>NUCLEOTIDE SEQUENCE [LARGE SCALE GENOMIC DNA]</scope>
</reference>
<dbReference type="AlphaFoldDB" id="K2G0Q4"/>